<organism evidence="2">
    <name type="scientific">Escherichia coli</name>
    <dbReference type="NCBI Taxonomy" id="562"/>
    <lineage>
        <taxon>Bacteria</taxon>
        <taxon>Pseudomonadati</taxon>
        <taxon>Pseudomonadota</taxon>
        <taxon>Gammaproteobacteria</taxon>
        <taxon>Enterobacterales</taxon>
        <taxon>Enterobacteriaceae</taxon>
        <taxon>Escherichia</taxon>
    </lineage>
</organism>
<evidence type="ECO:0000313" key="11">
    <source>
        <dbReference type="Proteomes" id="UP000250671"/>
    </source>
</evidence>
<dbReference type="RefSeq" id="WP_000587671.1">
    <property type="nucleotide sequence ID" value="NZ_AP023229.1"/>
</dbReference>
<evidence type="ECO:0000313" key="9">
    <source>
        <dbReference type="EMBL" id="WWX74307.1"/>
    </source>
</evidence>
<dbReference type="PANTHER" id="PTHR13696">
    <property type="entry name" value="P-LOOP CONTAINING NUCLEOSIDE TRIPHOSPHATE HYDROLASE"/>
    <property type="match status" value="1"/>
</dbReference>
<protein>
    <submittedName>
        <fullName evidence="3">Chromosome partitioning protein, ParA</fullName>
    </submittedName>
    <submittedName>
        <fullName evidence="5">Cobyrinic acid a,c-diamide synthase</fullName>
    </submittedName>
    <submittedName>
        <fullName evidence="9">Division plane positioning ATPase MipZ</fullName>
    </submittedName>
    <submittedName>
        <fullName evidence="8">Iron-sulfur cluster carrier protein</fullName>
    </submittedName>
    <submittedName>
        <fullName evidence="2">Putative ParA</fullName>
    </submittedName>
    <submittedName>
        <fullName evidence="7">Putative YafB protein</fullName>
    </submittedName>
</protein>
<dbReference type="EMBL" id="AAAGZE010000114">
    <property type="protein sequence ID" value="EAC1535068.1"/>
    <property type="molecule type" value="Genomic_DNA"/>
</dbReference>
<evidence type="ECO:0000313" key="3">
    <source>
        <dbReference type="EMBL" id="APC57497.1"/>
    </source>
</evidence>
<geneLocation type="plasmid" evidence="3">
    <name>pMCR-11EC-P293</name>
</geneLocation>
<dbReference type="EMBL" id="CP146673">
    <property type="protein sequence ID" value="WWX74307.1"/>
    <property type="molecule type" value="Genomic_DNA"/>
</dbReference>
<reference evidence="8 13" key="7">
    <citation type="submission" date="2019-11" db="EMBL/GenBank/DDBJ databases">
        <authorList>
            <person name="Haines EK M."/>
        </authorList>
    </citation>
    <scope>NUCLEOTIDE SEQUENCE [LARGE SCALE GENOMIC DNA]</scope>
    <source>
        <strain evidence="8">KR2729</strain>
    </source>
</reference>
<evidence type="ECO:0000313" key="6">
    <source>
        <dbReference type="EMBL" id="PKD86324.1"/>
    </source>
</evidence>
<reference evidence="5 12" key="6">
    <citation type="submission" date="2018-10" db="EMBL/GenBank/DDBJ databases">
        <authorList>
            <consortium name="NARMS: The National Antimicrobial Resistance Monitoring System"/>
        </authorList>
    </citation>
    <scope>NUCLEOTIDE SEQUENCE [LARGE SCALE GENOMIC DNA]</scope>
    <source>
        <strain evidence="5 12">CVM N17EC1330</strain>
    </source>
</reference>
<reference evidence="2" key="1">
    <citation type="submission" date="2016-02" db="EMBL/GenBank/DDBJ databases">
        <title>Plasmid with colistin resistance gene mcr-1 in ESBL-producing Escherichia coli strains isolated from pig slurry in Estonia.</title>
        <authorList>
            <person name="Brauer A."/>
            <person name="Telling K."/>
            <person name="Laht M."/>
            <person name="Kalmus P."/>
            <person name="Lutsar I."/>
            <person name="Remm M."/>
            <person name="Kisand V."/>
            <person name="Tenson T."/>
        </authorList>
    </citation>
    <scope>NUCLEOTIDE SEQUENCE</scope>
    <source>
        <strain evidence="2">ENV-187</strain>
        <plasmid evidence="2">pESTMCR</plasmid>
    </source>
</reference>
<dbReference type="Proteomes" id="UP000382540">
    <property type="component" value="Unassembled WGS sequence"/>
</dbReference>
<reference evidence="9" key="8">
    <citation type="submission" date="2024-03" db="EMBL/GenBank/DDBJ databases">
        <title>Epithelial relay of microbial signals coordinates intestinal macrophage supported barrier repair.</title>
        <authorList>
            <person name="Tsai M.T."/>
        </authorList>
    </citation>
    <scope>NUCLEOTIDE SEQUENCE</scope>
    <source>
        <strain evidence="9">MS 21-1</strain>
        <plasmid evidence="9">unnamed3</plasmid>
    </source>
</reference>
<dbReference type="InterPro" id="IPR002586">
    <property type="entry name" value="CobQ/CobB/MinD/ParA_Nub-bd_dom"/>
</dbReference>
<dbReference type="EMBL" id="KU743383">
    <property type="protein sequence ID" value="AMQ45183.1"/>
    <property type="molecule type" value="Genomic_DNA"/>
</dbReference>
<proteinExistence type="predicted"/>
<evidence type="ECO:0000313" key="14">
    <source>
        <dbReference type="Proteomes" id="UP001383096"/>
    </source>
</evidence>
<dbReference type="Proteomes" id="UP000250671">
    <property type="component" value="Unassembled WGS sequence"/>
</dbReference>
<evidence type="ECO:0000313" key="5">
    <source>
        <dbReference type="EMBL" id="EAC1535068.1"/>
    </source>
</evidence>
<evidence type="ECO:0000313" key="10">
    <source>
        <dbReference type="Proteomes" id="UP000233549"/>
    </source>
</evidence>
<name>A0A142EAJ5_ECOLX</name>
<dbReference type="PANTHER" id="PTHR13696:SF96">
    <property type="entry name" value="COBQ_COBB_MIND_PARA NUCLEOTIDE BINDING DOMAIN-CONTAINING PROTEIN"/>
    <property type="match status" value="1"/>
</dbReference>
<evidence type="ECO:0000313" key="2">
    <source>
        <dbReference type="EMBL" id="AMQ45183.1"/>
    </source>
</evidence>
<sequence>MIIVIGGDKGGTGKSHLATNLTVCLSQQGKRTGLVETDLNGSTKKWNKRREQAGLPPVALNEAYGDISAKITKMADVAEILIIDTAGYDSTEFRTALKVADIVIVPIDPLAQVEADSLQTVTKIVRDAQKINPRLAAHVLLYKCQPNTFSEQQELRDSLNSHDYWLKPMKSTVSFLRAFVRAMNQGMGVHELKSNVSGASQAKAQIELLLKELEL</sequence>
<dbReference type="Pfam" id="PF01656">
    <property type="entry name" value="CbiA"/>
    <property type="match status" value="1"/>
</dbReference>
<evidence type="ECO:0000259" key="1">
    <source>
        <dbReference type="Pfam" id="PF01656"/>
    </source>
</evidence>
<dbReference type="EMBL" id="KX555452">
    <property type="protein sequence ID" value="APC57546.1"/>
    <property type="molecule type" value="Genomic_DNA"/>
</dbReference>
<reference evidence="6 10" key="4">
    <citation type="submission" date="2017-12" db="EMBL/GenBank/DDBJ databases">
        <title>Rapid rising of carbapenem-resistant Enterobacteriaceae(CRE) and emergence of colistin resistance genemcr-1 in CRE in the hospital of Henan, China.</title>
        <authorList>
            <person name="Sun Q."/>
            <person name="Zhang R."/>
            <person name="Li Y."/>
            <person name="Shen Y."/>
            <person name="Zhang Y."/>
            <person name="Yang J."/>
            <person name="Shu L."/>
            <person name="Zhou H."/>
            <person name="Wang Y."/>
            <person name="Wang B."/>
            <person name="Shen Z."/>
        </authorList>
    </citation>
    <scope>NUCLEOTIDE SEQUENCE [LARGE SCALE GENOMIC DNA]</scope>
    <source>
        <strain evidence="6 10">3512</strain>
    </source>
</reference>
<evidence type="ECO:0000313" key="8">
    <source>
        <dbReference type="EMBL" id="VZR47773.1"/>
    </source>
</evidence>
<dbReference type="InterPro" id="IPR050678">
    <property type="entry name" value="DNA_Partitioning_ATPase"/>
</dbReference>
<dbReference type="EMBL" id="CACRYR010000376">
    <property type="protein sequence ID" value="VZR47773.1"/>
    <property type="molecule type" value="Genomic_DNA"/>
</dbReference>
<evidence type="ECO:0000313" key="13">
    <source>
        <dbReference type="Proteomes" id="UP000629265"/>
    </source>
</evidence>
<dbReference type="EMBL" id="KX555451">
    <property type="protein sequence ID" value="APC57497.1"/>
    <property type="molecule type" value="Genomic_DNA"/>
</dbReference>
<geneLocation type="plasmid" evidence="9 14">
    <name>unnamed3</name>
</geneLocation>
<evidence type="ECO:0000313" key="7">
    <source>
        <dbReference type="EMBL" id="SQP88236.1"/>
    </source>
</evidence>
<gene>
    <name evidence="2" type="primary">parA</name>
    <name evidence="6" type="ORF">CWS33_24255</name>
    <name evidence="5" type="ORF">D9J61_24160</name>
    <name evidence="8" type="ORF">IDONEFKE_04979</name>
    <name evidence="4" type="ORF">pMCR-13EC-C962A_09</name>
    <name evidence="3" type="ORF">pMICR-11EC-P293_07</name>
    <name evidence="7" type="ORF">SAMEA3752557_04998</name>
    <name evidence="9" type="ORF">V9Z47_27535</name>
</gene>
<dbReference type="PATRIC" id="fig|562.10493.peg.1764"/>
<reference evidence="7 11" key="5">
    <citation type="submission" date="2018-06" db="EMBL/GenBank/DDBJ databases">
        <authorList>
            <consortium name="Pathogen Informatics"/>
            <person name="Doyle S."/>
        </authorList>
    </citation>
    <scope>NUCLEOTIDE SEQUENCE [LARGE SCALE GENOMIC DNA]</scope>
    <source>
        <strain evidence="7 11">VREC0535</strain>
    </source>
</reference>
<evidence type="ECO:0000313" key="12">
    <source>
        <dbReference type="Proteomes" id="UP000382540"/>
    </source>
</evidence>
<accession>A0A142EAJ5</accession>
<dbReference type="AlphaFoldDB" id="A0A142EAJ5"/>
<dbReference type="CDD" id="cd02042">
    <property type="entry name" value="ParAB_family"/>
    <property type="match status" value="1"/>
</dbReference>
<dbReference type="Proteomes" id="UP001383096">
    <property type="component" value="Plasmid unnamed3"/>
</dbReference>
<dbReference type="SUPFAM" id="SSF52540">
    <property type="entry name" value="P-loop containing nucleoside triphosphate hydrolases"/>
    <property type="match status" value="1"/>
</dbReference>
<dbReference type="Gene3D" id="3.40.50.300">
    <property type="entry name" value="P-loop containing nucleotide triphosphate hydrolases"/>
    <property type="match status" value="1"/>
</dbReference>
<geneLocation type="plasmid" evidence="2">
    <name>pESTMCR</name>
</geneLocation>
<dbReference type="Proteomes" id="UP000233549">
    <property type="component" value="Unassembled WGS sequence"/>
</dbReference>
<reference evidence="3" key="2">
    <citation type="submission" date="2016-07" db="EMBL/GenBank/DDBJ databases">
        <title>Complete sequencing of a IncX4 plasmid, pMCR-11EC-P293 encoding MCR-1.</title>
        <authorList>
            <person name="Ho P.L."/>
            <person name="Lo W.U."/>
            <person name="Wang Y."/>
            <person name="Chow K.H."/>
        </authorList>
    </citation>
    <scope>NUCLEOTIDE SEQUENCE</scope>
    <source>
        <plasmid evidence="3">pMCR-11EC-P293</plasmid>
    </source>
</reference>
<dbReference type="InterPro" id="IPR027417">
    <property type="entry name" value="P-loop_NTPase"/>
</dbReference>
<dbReference type="EMBL" id="UCZA01000044">
    <property type="protein sequence ID" value="SQP88236.1"/>
    <property type="molecule type" value="Genomic_DNA"/>
</dbReference>
<dbReference type="PIRSF" id="PIRSF009320">
    <property type="entry name" value="Nuc_binding_HP_1000"/>
    <property type="match status" value="1"/>
</dbReference>
<evidence type="ECO:0000313" key="4">
    <source>
        <dbReference type="EMBL" id="APC57546.1"/>
    </source>
</evidence>
<geneLocation type="plasmid" evidence="4">
    <name>pMCR-13EC-C962A</name>
</geneLocation>
<feature type="domain" description="CobQ/CobB/MinD/ParA nucleotide binding" evidence="1">
    <location>
        <begin position="3"/>
        <end position="173"/>
    </location>
</feature>
<keyword evidence="2" id="KW-0614">Plasmid</keyword>
<dbReference type="Proteomes" id="UP000629265">
    <property type="component" value="Unassembled WGS sequence"/>
</dbReference>
<reference evidence="4" key="3">
    <citation type="submission" date="2016-07" db="EMBL/GenBank/DDBJ databases">
        <title>Complete sequencing of a IncX4 plasmid, pMCR-13EC-C962A encoding MCR-1.</title>
        <authorList>
            <person name="Ho P.L."/>
            <person name="Lo W.U."/>
            <person name="Wang Y."/>
            <person name="Chow K.H."/>
        </authorList>
    </citation>
    <scope>NUCLEOTIDE SEQUENCE</scope>
    <source>
        <plasmid evidence="4">pMCR-13EC-C962A</plasmid>
    </source>
</reference>
<dbReference type="EMBL" id="PITP01000037">
    <property type="protein sequence ID" value="PKD86324.1"/>
    <property type="molecule type" value="Genomic_DNA"/>
</dbReference>